<keyword evidence="2" id="KW-1185">Reference proteome</keyword>
<reference evidence="2" key="1">
    <citation type="journal article" date="2016" name="Proc. Natl. Acad. Sci. U.S.A.">
        <title>Comparative genomics of biotechnologically important yeasts.</title>
        <authorList>
            <person name="Riley R."/>
            <person name="Haridas S."/>
            <person name="Wolfe K.H."/>
            <person name="Lopes M.R."/>
            <person name="Hittinger C.T."/>
            <person name="Goeker M."/>
            <person name="Salamov A.A."/>
            <person name="Wisecaver J.H."/>
            <person name="Long T.M."/>
            <person name="Calvey C.H."/>
            <person name="Aerts A.L."/>
            <person name="Barry K.W."/>
            <person name="Choi C."/>
            <person name="Clum A."/>
            <person name="Coughlan A.Y."/>
            <person name="Deshpande S."/>
            <person name="Douglass A.P."/>
            <person name="Hanson S.J."/>
            <person name="Klenk H.-P."/>
            <person name="LaButti K.M."/>
            <person name="Lapidus A."/>
            <person name="Lindquist E.A."/>
            <person name="Lipzen A.M."/>
            <person name="Meier-Kolthoff J.P."/>
            <person name="Ohm R.A."/>
            <person name="Otillar R.P."/>
            <person name="Pangilinan J.L."/>
            <person name="Peng Y."/>
            <person name="Rokas A."/>
            <person name="Rosa C.A."/>
            <person name="Scheuner C."/>
            <person name="Sibirny A.A."/>
            <person name="Slot J.C."/>
            <person name="Stielow J.B."/>
            <person name="Sun H."/>
            <person name="Kurtzman C.P."/>
            <person name="Blackwell M."/>
            <person name="Grigoriev I.V."/>
            <person name="Jeffries T.W."/>
        </authorList>
    </citation>
    <scope>NUCLEOTIDE SEQUENCE [LARGE SCALE GENOMIC DNA]</scope>
    <source>
        <strain evidence="2">NRRL Y-1626</strain>
    </source>
</reference>
<protein>
    <submittedName>
        <fullName evidence="1">Protein-tyrosine phosphatase</fullName>
    </submittedName>
</protein>
<dbReference type="InterPro" id="IPR029021">
    <property type="entry name" value="Prot-tyrosine_phosphatase-like"/>
</dbReference>
<dbReference type="SUPFAM" id="SSF52799">
    <property type="entry name" value="(Phosphotyrosine protein) phosphatases II"/>
    <property type="match status" value="1"/>
</dbReference>
<sequence>MNRNNSRSSPLYTTPLQFQIIEPRLYRGLYPTEENLDFLKTLELKTIIIVLPEGFDISIETPYYSDFITKNNISLHQFQDENVKRRDKAVGISVEEIVKIIEIVADPNSYPIFIHDLTNESVTPLIVAIFRKLAYWNLVSIIDEFIAYSGNVNVHERKFIEEFPMKQIHIENDLIKESDEINSITSWIRRVGI</sequence>
<dbReference type="OrthoDB" id="6375174at2759"/>
<comment type="caution">
    <text evidence="1">The sequence shown here is derived from an EMBL/GenBank/DDBJ whole genome shotgun (WGS) entry which is preliminary data.</text>
</comment>
<evidence type="ECO:0000313" key="2">
    <source>
        <dbReference type="Proteomes" id="UP000092321"/>
    </source>
</evidence>
<name>A0A1B7TIJ1_9ASCO</name>
<organism evidence="1 2">
    <name type="scientific">Hanseniaspora valbyensis NRRL Y-1626</name>
    <dbReference type="NCBI Taxonomy" id="766949"/>
    <lineage>
        <taxon>Eukaryota</taxon>
        <taxon>Fungi</taxon>
        <taxon>Dikarya</taxon>
        <taxon>Ascomycota</taxon>
        <taxon>Saccharomycotina</taxon>
        <taxon>Saccharomycetes</taxon>
        <taxon>Saccharomycodales</taxon>
        <taxon>Saccharomycodaceae</taxon>
        <taxon>Hanseniaspora</taxon>
    </lineage>
</organism>
<dbReference type="Proteomes" id="UP000092321">
    <property type="component" value="Unassembled WGS sequence"/>
</dbReference>
<dbReference type="GO" id="GO:0016791">
    <property type="term" value="F:phosphatase activity"/>
    <property type="evidence" value="ECO:0007669"/>
    <property type="project" value="TreeGrafter"/>
</dbReference>
<gene>
    <name evidence="1" type="ORF">HANVADRAFT_21502</name>
</gene>
<accession>A0A1B7TIJ1</accession>
<dbReference type="AlphaFoldDB" id="A0A1B7TIJ1"/>
<dbReference type="Gene3D" id="3.90.190.10">
    <property type="entry name" value="Protein tyrosine phosphatase superfamily"/>
    <property type="match status" value="1"/>
</dbReference>
<evidence type="ECO:0000313" key="1">
    <source>
        <dbReference type="EMBL" id="OBA28570.1"/>
    </source>
</evidence>
<dbReference type="PANTHER" id="PTHR31126">
    <property type="entry name" value="TYROSINE-PROTEIN PHOSPHATASE"/>
    <property type="match status" value="1"/>
</dbReference>
<dbReference type="Pfam" id="PF03162">
    <property type="entry name" value="Y_phosphatase2"/>
    <property type="match status" value="1"/>
</dbReference>
<proteinExistence type="predicted"/>
<dbReference type="PANTHER" id="PTHR31126:SF14">
    <property type="entry name" value="TYROSINE-PROTEIN PHOSPHATASE OCA6-RELATED"/>
    <property type="match status" value="1"/>
</dbReference>
<dbReference type="InterPro" id="IPR004861">
    <property type="entry name" value="Siw14-like"/>
</dbReference>
<dbReference type="EMBL" id="LXPE01000003">
    <property type="protein sequence ID" value="OBA28570.1"/>
    <property type="molecule type" value="Genomic_DNA"/>
</dbReference>